<name>A0ABX1WH81_9RHOB</name>
<gene>
    <name evidence="1" type="ORF">GS617_20700</name>
</gene>
<dbReference type="EMBL" id="WVQY01000013">
    <property type="protein sequence ID" value="NOD32693.1"/>
    <property type="molecule type" value="Genomic_DNA"/>
</dbReference>
<keyword evidence="2" id="KW-1185">Reference proteome</keyword>
<reference evidence="1 2" key="1">
    <citation type="submission" date="2019-12" db="EMBL/GenBank/DDBJ databases">
        <title>Ruegeria JWLKs population differentiation of coral mucus and skeleton niches.</title>
        <authorList>
            <person name="Luo D."/>
        </authorList>
    </citation>
    <scope>NUCLEOTIDE SEQUENCE [LARGE SCALE GENOMIC DNA]</scope>
    <source>
        <strain evidence="1 2">HKCCD6238</strain>
    </source>
</reference>
<dbReference type="Proteomes" id="UP000599383">
    <property type="component" value="Unassembled WGS sequence"/>
</dbReference>
<sequence>MIKKLVRAVPVSKIPDYIECTRAQAQHLLKAGILKPVVDDEKKFSGRHKGVDSDDLDRLLKQMRQNGKPVVNAGLGMANVGDAANALHVPTTDIVSLLLKGGLENVELLPELFKFRSVLVDLTEVSFKLGMQDGKTGVTISDSARELGVHLDVVRFLLSANADSGCRALESCGRYRHMGKMCDLVDPRSLDKFKSRFRKLSQIEGYWVRDPERLRSKLPERGIRPAWDPAIAGAEFYRVSDL</sequence>
<evidence type="ECO:0000313" key="1">
    <source>
        <dbReference type="EMBL" id="NOD32693.1"/>
    </source>
</evidence>
<comment type="caution">
    <text evidence="1">The sequence shown here is derived from an EMBL/GenBank/DDBJ whole genome shotgun (WGS) entry which is preliminary data.</text>
</comment>
<protein>
    <submittedName>
        <fullName evidence="1">Uncharacterized protein</fullName>
    </submittedName>
</protein>
<dbReference type="RefSeq" id="WP_171364652.1">
    <property type="nucleotide sequence ID" value="NZ_WVQY01000013.1"/>
</dbReference>
<accession>A0ABX1WH81</accession>
<proteinExistence type="predicted"/>
<evidence type="ECO:0000313" key="2">
    <source>
        <dbReference type="Proteomes" id="UP000599383"/>
    </source>
</evidence>
<organism evidence="1 2">
    <name type="scientific">Ruegeria atlantica</name>
    <dbReference type="NCBI Taxonomy" id="81569"/>
    <lineage>
        <taxon>Bacteria</taxon>
        <taxon>Pseudomonadati</taxon>
        <taxon>Pseudomonadota</taxon>
        <taxon>Alphaproteobacteria</taxon>
        <taxon>Rhodobacterales</taxon>
        <taxon>Roseobacteraceae</taxon>
        <taxon>Ruegeria</taxon>
    </lineage>
</organism>